<dbReference type="InterPro" id="IPR002197">
    <property type="entry name" value="HTH_Fis"/>
</dbReference>
<dbReference type="GO" id="GO:0006355">
    <property type="term" value="P:regulation of DNA-templated transcription"/>
    <property type="evidence" value="ECO:0007669"/>
    <property type="project" value="InterPro"/>
</dbReference>
<gene>
    <name evidence="8" type="ORF">NSA23_10010</name>
</gene>
<feature type="domain" description="PAS" evidence="7">
    <location>
        <begin position="12"/>
        <end position="70"/>
    </location>
</feature>
<dbReference type="Proteomes" id="UP001142078">
    <property type="component" value="Unassembled WGS sequence"/>
</dbReference>
<accession>A0A9X2S770</accession>
<dbReference type="InterPro" id="IPR002078">
    <property type="entry name" value="Sigma_54_int"/>
</dbReference>
<dbReference type="InterPro" id="IPR025662">
    <property type="entry name" value="Sigma_54_int_dom_ATP-bd_1"/>
</dbReference>
<dbReference type="SUPFAM" id="SSF55785">
    <property type="entry name" value="PYP-like sensor domain (PAS domain)"/>
    <property type="match status" value="1"/>
</dbReference>
<keyword evidence="1" id="KW-0547">Nucleotide-binding</keyword>
<dbReference type="InterPro" id="IPR027417">
    <property type="entry name" value="P-loop_NTPase"/>
</dbReference>
<organism evidence="8 9">
    <name type="scientific">Anaerosalibacter massiliensis</name>
    <dbReference type="NCBI Taxonomy" id="1347392"/>
    <lineage>
        <taxon>Bacteria</taxon>
        <taxon>Bacillati</taxon>
        <taxon>Bacillota</taxon>
        <taxon>Tissierellia</taxon>
        <taxon>Tissierellales</taxon>
        <taxon>Sporanaerobacteraceae</taxon>
        <taxon>Anaerosalibacter</taxon>
    </lineage>
</organism>
<evidence type="ECO:0000256" key="2">
    <source>
        <dbReference type="ARBA" id="ARBA00022840"/>
    </source>
</evidence>
<dbReference type="Gene3D" id="1.10.8.60">
    <property type="match status" value="1"/>
</dbReference>
<dbReference type="GO" id="GO:0043565">
    <property type="term" value="F:sequence-specific DNA binding"/>
    <property type="evidence" value="ECO:0007669"/>
    <property type="project" value="InterPro"/>
</dbReference>
<dbReference type="Pfam" id="PF00158">
    <property type="entry name" value="Sigma54_activat"/>
    <property type="match status" value="1"/>
</dbReference>
<dbReference type="SMART" id="SM00091">
    <property type="entry name" value="PAS"/>
    <property type="match status" value="1"/>
</dbReference>
<keyword evidence="5" id="KW-0804">Transcription</keyword>
<dbReference type="Pfam" id="PF25601">
    <property type="entry name" value="AAA_lid_14"/>
    <property type="match status" value="1"/>
</dbReference>
<proteinExistence type="predicted"/>
<reference evidence="8" key="1">
    <citation type="submission" date="2022-07" db="EMBL/GenBank/DDBJ databases">
        <title>Enhanced cultured diversity of the mouse gut microbiota enables custom-made synthetic communities.</title>
        <authorList>
            <person name="Afrizal A."/>
        </authorList>
    </citation>
    <scope>NUCLEOTIDE SEQUENCE</scope>
    <source>
        <strain evidence="8">DSM 29482</strain>
    </source>
</reference>
<feature type="domain" description="Sigma-54 factor interaction" evidence="6">
    <location>
        <begin position="157"/>
        <end position="386"/>
    </location>
</feature>
<dbReference type="InterPro" id="IPR025943">
    <property type="entry name" value="Sigma_54_int_dom_ATP-bd_2"/>
</dbReference>
<dbReference type="PRINTS" id="PR01590">
    <property type="entry name" value="HTHFIS"/>
</dbReference>
<sequence length="473" mass="54069">MESKMYEDYENYKLLFDEILDMTEDGFVVTDIDGTILEMNKSYCDFLGTTKEEAIGKHIGKFIKNTKMPEIAATGKKEVDVIHEFANKEKIQGDDFLLVTRAPVKRNGKVIAAVAQVKFRFHTIKLAEKLRVQDQELKYYRDELRRLGEDKFSDDKIIGNSKEFEKTKRLAEKASNNNLPVLITGETGTGKEVFANYIHYASDRKDKPLISINCAAIPEELLESELFGYEEGAFTGAKKGGKKGKFQLANGGTIFLDEIGDMPMHMQAKLLRVLQENEVERIGGYKPTPIDVRVISATNQDLKKLVEKKKFREDLYYRLNVINVHIPPLRQRPEDIELFVNKFLDELNRKYKTNTSISPKAMELLKNHTWPGNVRELKNVVESAYALGDNEMVGIKQLSSDIITSGKKLSSGFKGNDLDLIINEFEKEIILDYLVKNDYNVSKTANELGIHRTTLYNKFKKLNIKISKDIKIE</sequence>
<evidence type="ECO:0000259" key="6">
    <source>
        <dbReference type="PROSITE" id="PS50045"/>
    </source>
</evidence>
<dbReference type="Pfam" id="PF02954">
    <property type="entry name" value="HTH_8"/>
    <property type="match status" value="1"/>
</dbReference>
<dbReference type="InterPro" id="IPR025944">
    <property type="entry name" value="Sigma_54_int_dom_CS"/>
</dbReference>
<keyword evidence="3" id="KW-0805">Transcription regulation</keyword>
<evidence type="ECO:0000256" key="3">
    <source>
        <dbReference type="ARBA" id="ARBA00023015"/>
    </source>
</evidence>
<dbReference type="SMART" id="SM00382">
    <property type="entry name" value="AAA"/>
    <property type="match status" value="1"/>
</dbReference>
<dbReference type="GO" id="GO:0005524">
    <property type="term" value="F:ATP binding"/>
    <property type="evidence" value="ECO:0007669"/>
    <property type="project" value="UniProtKB-KW"/>
</dbReference>
<dbReference type="Gene3D" id="3.40.50.300">
    <property type="entry name" value="P-loop containing nucleotide triphosphate hydrolases"/>
    <property type="match status" value="1"/>
</dbReference>
<evidence type="ECO:0000313" key="8">
    <source>
        <dbReference type="EMBL" id="MCR2044447.1"/>
    </source>
</evidence>
<keyword evidence="9" id="KW-1185">Reference proteome</keyword>
<keyword evidence="4" id="KW-0238">DNA-binding</keyword>
<dbReference type="SUPFAM" id="SSF46689">
    <property type="entry name" value="Homeodomain-like"/>
    <property type="match status" value="1"/>
</dbReference>
<dbReference type="FunFam" id="3.40.50.300:FF:000006">
    <property type="entry name" value="DNA-binding transcriptional regulator NtrC"/>
    <property type="match status" value="1"/>
</dbReference>
<comment type="caution">
    <text evidence="8">The sequence shown here is derived from an EMBL/GenBank/DDBJ whole genome shotgun (WGS) entry which is preliminary data.</text>
</comment>
<dbReference type="InterPro" id="IPR058031">
    <property type="entry name" value="AAA_lid_NorR"/>
</dbReference>
<dbReference type="InterPro" id="IPR000014">
    <property type="entry name" value="PAS"/>
</dbReference>
<dbReference type="NCBIfam" id="TIGR00229">
    <property type="entry name" value="sensory_box"/>
    <property type="match status" value="1"/>
</dbReference>
<dbReference type="PANTHER" id="PTHR32071:SF57">
    <property type="entry name" value="C4-DICARBOXYLATE TRANSPORT TRANSCRIPTIONAL REGULATORY PROTEIN DCTD"/>
    <property type="match status" value="1"/>
</dbReference>
<dbReference type="Gene3D" id="3.30.450.20">
    <property type="entry name" value="PAS domain"/>
    <property type="match status" value="1"/>
</dbReference>
<evidence type="ECO:0000313" key="9">
    <source>
        <dbReference type="Proteomes" id="UP001142078"/>
    </source>
</evidence>
<dbReference type="Pfam" id="PF13426">
    <property type="entry name" value="PAS_9"/>
    <property type="match status" value="1"/>
</dbReference>
<dbReference type="InterPro" id="IPR009057">
    <property type="entry name" value="Homeodomain-like_sf"/>
</dbReference>
<evidence type="ECO:0000256" key="5">
    <source>
        <dbReference type="ARBA" id="ARBA00023163"/>
    </source>
</evidence>
<dbReference type="PROSITE" id="PS00675">
    <property type="entry name" value="SIGMA54_INTERACT_1"/>
    <property type="match status" value="1"/>
</dbReference>
<dbReference type="CDD" id="cd00009">
    <property type="entry name" value="AAA"/>
    <property type="match status" value="1"/>
</dbReference>
<dbReference type="InterPro" id="IPR035965">
    <property type="entry name" value="PAS-like_dom_sf"/>
</dbReference>
<evidence type="ECO:0000259" key="7">
    <source>
        <dbReference type="PROSITE" id="PS50112"/>
    </source>
</evidence>
<dbReference type="PROSITE" id="PS00688">
    <property type="entry name" value="SIGMA54_INTERACT_3"/>
    <property type="match status" value="1"/>
</dbReference>
<dbReference type="EMBL" id="JANJZL010000006">
    <property type="protein sequence ID" value="MCR2044447.1"/>
    <property type="molecule type" value="Genomic_DNA"/>
</dbReference>
<dbReference type="SUPFAM" id="SSF52540">
    <property type="entry name" value="P-loop containing nucleoside triphosphate hydrolases"/>
    <property type="match status" value="1"/>
</dbReference>
<keyword evidence="2" id="KW-0067">ATP-binding</keyword>
<dbReference type="AlphaFoldDB" id="A0A9X2S770"/>
<evidence type="ECO:0000256" key="1">
    <source>
        <dbReference type="ARBA" id="ARBA00022741"/>
    </source>
</evidence>
<dbReference type="PANTHER" id="PTHR32071">
    <property type="entry name" value="TRANSCRIPTIONAL REGULATORY PROTEIN"/>
    <property type="match status" value="1"/>
</dbReference>
<dbReference type="CDD" id="cd00130">
    <property type="entry name" value="PAS"/>
    <property type="match status" value="1"/>
</dbReference>
<dbReference type="InterPro" id="IPR003593">
    <property type="entry name" value="AAA+_ATPase"/>
</dbReference>
<dbReference type="Gene3D" id="1.10.10.60">
    <property type="entry name" value="Homeodomain-like"/>
    <property type="match status" value="1"/>
</dbReference>
<dbReference type="PROSITE" id="PS00676">
    <property type="entry name" value="SIGMA54_INTERACT_2"/>
    <property type="match status" value="1"/>
</dbReference>
<dbReference type="RefSeq" id="WP_222704839.1">
    <property type="nucleotide sequence ID" value="NZ_CABKTM010000075.1"/>
</dbReference>
<dbReference type="PROSITE" id="PS50112">
    <property type="entry name" value="PAS"/>
    <property type="match status" value="1"/>
</dbReference>
<evidence type="ECO:0000256" key="4">
    <source>
        <dbReference type="ARBA" id="ARBA00023125"/>
    </source>
</evidence>
<name>A0A9X2S770_9FIRM</name>
<dbReference type="PROSITE" id="PS50045">
    <property type="entry name" value="SIGMA54_INTERACT_4"/>
    <property type="match status" value="1"/>
</dbReference>
<protein>
    <submittedName>
        <fullName evidence="8">Sigma 54-interacting transcriptional regulator</fullName>
    </submittedName>
</protein>